<dbReference type="AlphaFoldDB" id="A0A3D9UNY9"/>
<evidence type="ECO:0000259" key="2">
    <source>
        <dbReference type="Pfam" id="PF01370"/>
    </source>
</evidence>
<dbReference type="OrthoDB" id="7941246at2"/>
<dbReference type="Gene3D" id="3.40.50.720">
    <property type="entry name" value="NAD(P)-binding Rossmann-like Domain"/>
    <property type="match status" value="1"/>
</dbReference>
<evidence type="ECO:0000256" key="1">
    <source>
        <dbReference type="SAM" id="MobiDB-lite"/>
    </source>
</evidence>
<proteinExistence type="predicted"/>
<dbReference type="EMBL" id="QTUA01000001">
    <property type="protein sequence ID" value="REF31152.1"/>
    <property type="molecule type" value="Genomic_DNA"/>
</dbReference>
<protein>
    <submittedName>
        <fullName evidence="3">Nucleoside-diphosphate-sugar epimerase</fullName>
    </submittedName>
</protein>
<reference evidence="3 4" key="1">
    <citation type="submission" date="2018-08" db="EMBL/GenBank/DDBJ databases">
        <title>Sequencing the genomes of 1000 actinobacteria strains.</title>
        <authorList>
            <person name="Klenk H.-P."/>
        </authorList>
    </citation>
    <scope>NUCLEOTIDE SEQUENCE [LARGE SCALE GENOMIC DNA]</scope>
    <source>
        <strain evidence="3 4">DSM 22967</strain>
    </source>
</reference>
<sequence length="335" mass="35550">MRLLILGGTAFLGRATATAALRRGHEVTCLARGTSGPVAEGAELVVGERSTSTGYAALDGDFDAVIDVAREPRHVRTALRALEGRIGRWSLVSTINVYADVGPDVIGADESAPLLDAWDGDDWTPEQYGAGKVTCERLVAQAYPDAHLIARAGLLGGPEDVSDRTGYWPLRFAHPSRADGRVLVPHSPDAQVQLIDVRDLADWLVAGAENEVVGVFNASGPSVPLHGALAAARKVAGHTDELVPVTPDWLAAHGVSPWMGERSLPLWLPWPDLAGMMTVDNGAAQRAGLTVRPLPQTFTDALAWELRSGPGRPRKAGLSPTDEADLITQRLSEPA</sequence>
<feature type="region of interest" description="Disordered" evidence="1">
    <location>
        <begin position="308"/>
        <end position="335"/>
    </location>
</feature>
<evidence type="ECO:0000313" key="4">
    <source>
        <dbReference type="Proteomes" id="UP000256253"/>
    </source>
</evidence>
<gene>
    <name evidence="3" type="ORF">DFJ65_2197</name>
</gene>
<dbReference type="RefSeq" id="WP_115923041.1">
    <property type="nucleotide sequence ID" value="NZ_QTUA01000001.1"/>
</dbReference>
<comment type="caution">
    <text evidence="3">The sequence shown here is derived from an EMBL/GenBank/DDBJ whole genome shotgun (WGS) entry which is preliminary data.</text>
</comment>
<dbReference type="InterPro" id="IPR036291">
    <property type="entry name" value="NAD(P)-bd_dom_sf"/>
</dbReference>
<dbReference type="Pfam" id="PF01370">
    <property type="entry name" value="Epimerase"/>
    <property type="match status" value="1"/>
</dbReference>
<keyword evidence="4" id="KW-1185">Reference proteome</keyword>
<dbReference type="SUPFAM" id="SSF51735">
    <property type="entry name" value="NAD(P)-binding Rossmann-fold domains"/>
    <property type="match status" value="1"/>
</dbReference>
<evidence type="ECO:0000313" key="3">
    <source>
        <dbReference type="EMBL" id="REF31152.1"/>
    </source>
</evidence>
<dbReference type="Proteomes" id="UP000256253">
    <property type="component" value="Unassembled WGS sequence"/>
</dbReference>
<accession>A0A3D9UNY9</accession>
<name>A0A3D9UNY9_9MICO</name>
<dbReference type="InterPro" id="IPR001509">
    <property type="entry name" value="Epimerase_deHydtase"/>
</dbReference>
<organism evidence="3 4">
    <name type="scientific">Calidifontibacter indicus</name>
    <dbReference type="NCBI Taxonomy" id="419650"/>
    <lineage>
        <taxon>Bacteria</taxon>
        <taxon>Bacillati</taxon>
        <taxon>Actinomycetota</taxon>
        <taxon>Actinomycetes</taxon>
        <taxon>Micrococcales</taxon>
        <taxon>Dermacoccaceae</taxon>
        <taxon>Calidifontibacter</taxon>
    </lineage>
</organism>
<feature type="domain" description="NAD-dependent epimerase/dehydratase" evidence="2">
    <location>
        <begin position="4"/>
        <end position="76"/>
    </location>
</feature>